<reference evidence="2" key="1">
    <citation type="submission" date="2020-11" db="EMBL/GenBank/DDBJ databases">
        <authorList>
            <consortium name="DOE Joint Genome Institute"/>
            <person name="Ahrendt S."/>
            <person name="Riley R."/>
            <person name="Andreopoulos W."/>
            <person name="Labutti K."/>
            <person name="Pangilinan J."/>
            <person name="Ruiz-Duenas F.J."/>
            <person name="Barrasa J.M."/>
            <person name="Sanchez-Garcia M."/>
            <person name="Camarero S."/>
            <person name="Miyauchi S."/>
            <person name="Serrano A."/>
            <person name="Linde D."/>
            <person name="Babiker R."/>
            <person name="Drula E."/>
            <person name="Ayuso-Fernandez I."/>
            <person name="Pacheco R."/>
            <person name="Padilla G."/>
            <person name="Ferreira P."/>
            <person name="Barriuso J."/>
            <person name="Kellner H."/>
            <person name="Castanera R."/>
            <person name="Alfaro M."/>
            <person name="Ramirez L."/>
            <person name="Pisabarro A.G."/>
            <person name="Kuo A."/>
            <person name="Tritt A."/>
            <person name="Lipzen A."/>
            <person name="He G."/>
            <person name="Yan M."/>
            <person name="Ng V."/>
            <person name="Cullen D."/>
            <person name="Martin F."/>
            <person name="Rosso M.-N."/>
            <person name="Henrissat B."/>
            <person name="Hibbett D."/>
            <person name="Martinez A.T."/>
            <person name="Grigoriev I.V."/>
        </authorList>
    </citation>
    <scope>NUCLEOTIDE SEQUENCE</scope>
    <source>
        <strain evidence="2">MF-IS2</strain>
    </source>
</reference>
<keyword evidence="1" id="KW-0732">Signal</keyword>
<dbReference type="OrthoDB" id="2841294at2759"/>
<evidence type="ECO:0000256" key="1">
    <source>
        <dbReference type="SAM" id="SignalP"/>
    </source>
</evidence>
<keyword evidence="3" id="KW-1185">Reference proteome</keyword>
<evidence type="ECO:0000313" key="2">
    <source>
        <dbReference type="EMBL" id="KAF9445455.1"/>
    </source>
</evidence>
<feature type="signal peptide" evidence="1">
    <location>
        <begin position="1"/>
        <end position="16"/>
    </location>
</feature>
<dbReference type="Proteomes" id="UP000807342">
    <property type="component" value="Unassembled WGS sequence"/>
</dbReference>
<dbReference type="Pfam" id="PF19271">
    <property type="entry name" value="Nis1"/>
    <property type="match status" value="1"/>
</dbReference>
<feature type="chain" id="PRO_5040372791" evidence="1">
    <location>
        <begin position="17"/>
        <end position="139"/>
    </location>
</feature>
<organism evidence="2 3">
    <name type="scientific">Macrolepiota fuliginosa MF-IS2</name>
    <dbReference type="NCBI Taxonomy" id="1400762"/>
    <lineage>
        <taxon>Eukaryota</taxon>
        <taxon>Fungi</taxon>
        <taxon>Dikarya</taxon>
        <taxon>Basidiomycota</taxon>
        <taxon>Agaricomycotina</taxon>
        <taxon>Agaricomycetes</taxon>
        <taxon>Agaricomycetidae</taxon>
        <taxon>Agaricales</taxon>
        <taxon>Agaricineae</taxon>
        <taxon>Agaricaceae</taxon>
        <taxon>Macrolepiota</taxon>
    </lineage>
</organism>
<dbReference type="AlphaFoldDB" id="A0A9P5X7F3"/>
<dbReference type="EMBL" id="MU151300">
    <property type="protein sequence ID" value="KAF9445455.1"/>
    <property type="molecule type" value="Genomic_DNA"/>
</dbReference>
<evidence type="ECO:0000313" key="3">
    <source>
        <dbReference type="Proteomes" id="UP000807342"/>
    </source>
</evidence>
<name>A0A9P5X7F3_9AGAR</name>
<sequence length="139" mass="14590">MQIIAALLACATAALAQRVAISAPLDQAHLTAGQSTVVEIDRPDFLSSAQEVAVVIGVQSCVTRCPAPSDTMGQVLYSGSYNPQRDPANRTKQPFQNFTVTVPSNLPKGPAQIGVAHFSLIGAGLMPFLETTNVSVIIQ</sequence>
<dbReference type="InterPro" id="IPR045469">
    <property type="entry name" value="Nis1"/>
</dbReference>
<accession>A0A9P5X7F3</accession>
<protein>
    <submittedName>
        <fullName evidence="2">Uncharacterized protein</fullName>
    </submittedName>
</protein>
<gene>
    <name evidence="2" type="ORF">P691DRAFT_675614</name>
</gene>
<proteinExistence type="predicted"/>
<comment type="caution">
    <text evidence="2">The sequence shown here is derived from an EMBL/GenBank/DDBJ whole genome shotgun (WGS) entry which is preliminary data.</text>
</comment>